<dbReference type="RefSeq" id="WP_090802575.1">
    <property type="nucleotide sequence ID" value="NZ_FNKX01000001.1"/>
</dbReference>
<sequence>MKKALICIALALALTLPIAVGIARMPGIDEWFASGAGSEFFAPLFKVLDSVGGENNTDIIVATLLVVSFLVSLILAVALLAIVSHLRRPRHR</sequence>
<dbReference type="EMBL" id="FNKX01000001">
    <property type="protein sequence ID" value="SDQ76099.1"/>
    <property type="molecule type" value="Genomic_DNA"/>
</dbReference>
<accession>A0A1H1DIP2</accession>
<dbReference type="Proteomes" id="UP000199365">
    <property type="component" value="Unassembled WGS sequence"/>
</dbReference>
<evidence type="ECO:0000313" key="3">
    <source>
        <dbReference type="Proteomes" id="UP000199365"/>
    </source>
</evidence>
<organism evidence="2 3">
    <name type="scientific">Paraburkholderia tuberum</name>
    <dbReference type="NCBI Taxonomy" id="157910"/>
    <lineage>
        <taxon>Bacteria</taxon>
        <taxon>Pseudomonadati</taxon>
        <taxon>Pseudomonadota</taxon>
        <taxon>Betaproteobacteria</taxon>
        <taxon>Burkholderiales</taxon>
        <taxon>Burkholderiaceae</taxon>
        <taxon>Paraburkholderia</taxon>
    </lineage>
</organism>
<protein>
    <recommendedName>
        <fullName evidence="4">Cobalt/nickel transport protein</fullName>
    </recommendedName>
</protein>
<name>A0A1H1DIP2_9BURK</name>
<evidence type="ECO:0008006" key="4">
    <source>
        <dbReference type="Google" id="ProtNLM"/>
    </source>
</evidence>
<keyword evidence="1" id="KW-1133">Transmembrane helix</keyword>
<keyword evidence="3" id="KW-1185">Reference proteome</keyword>
<proteinExistence type="predicted"/>
<keyword evidence="1" id="KW-0812">Transmembrane</keyword>
<reference evidence="3" key="1">
    <citation type="submission" date="2016-10" db="EMBL/GenBank/DDBJ databases">
        <authorList>
            <person name="Varghese N."/>
            <person name="Submissions S."/>
        </authorList>
    </citation>
    <scope>NUCLEOTIDE SEQUENCE [LARGE SCALE GENOMIC DNA]</scope>
    <source>
        <strain evidence="3">DUS833</strain>
    </source>
</reference>
<evidence type="ECO:0000256" key="1">
    <source>
        <dbReference type="SAM" id="Phobius"/>
    </source>
</evidence>
<feature type="transmembrane region" description="Helical" evidence="1">
    <location>
        <begin position="59"/>
        <end position="83"/>
    </location>
</feature>
<dbReference type="AlphaFoldDB" id="A0A1H1DIP2"/>
<dbReference type="STRING" id="157910.SAMN05445850_1662"/>
<keyword evidence="1" id="KW-0472">Membrane</keyword>
<gene>
    <name evidence="2" type="ORF">SAMN05445850_1662</name>
</gene>
<evidence type="ECO:0000313" key="2">
    <source>
        <dbReference type="EMBL" id="SDQ76099.1"/>
    </source>
</evidence>